<keyword evidence="7" id="KW-1185">Reference proteome</keyword>
<dbReference type="GO" id="GO:0003700">
    <property type="term" value="F:DNA-binding transcription factor activity"/>
    <property type="evidence" value="ECO:0007669"/>
    <property type="project" value="TreeGrafter"/>
</dbReference>
<dbReference type="InterPro" id="IPR050109">
    <property type="entry name" value="HTH-type_TetR-like_transc_reg"/>
</dbReference>
<dbReference type="Proteomes" id="UP000184699">
    <property type="component" value="Unassembled WGS sequence"/>
</dbReference>
<dbReference type="PROSITE" id="PS50977">
    <property type="entry name" value="HTH_TETR_2"/>
    <property type="match status" value="1"/>
</dbReference>
<gene>
    <name evidence="6" type="ORF">SAMN05443544_3847</name>
</gene>
<dbReference type="RefSeq" id="WP_074261965.1">
    <property type="nucleotide sequence ID" value="NZ_FSRJ01000006.1"/>
</dbReference>
<evidence type="ECO:0000313" key="6">
    <source>
        <dbReference type="EMBL" id="SIO29158.1"/>
    </source>
</evidence>
<dbReference type="PRINTS" id="PR00455">
    <property type="entry name" value="HTHTETR"/>
</dbReference>
<keyword evidence="1" id="KW-0805">Transcription regulation</keyword>
<reference evidence="7" key="1">
    <citation type="submission" date="2016-11" db="EMBL/GenBank/DDBJ databases">
        <authorList>
            <person name="Varghese N."/>
            <person name="Submissions S."/>
        </authorList>
    </citation>
    <scope>NUCLEOTIDE SEQUENCE [LARGE SCALE GENOMIC DNA]</scope>
    <source>
        <strain evidence="7">DSM 8595</strain>
    </source>
</reference>
<dbReference type="EMBL" id="FSRJ01000006">
    <property type="protein sequence ID" value="SIO29158.1"/>
    <property type="molecule type" value="Genomic_DNA"/>
</dbReference>
<dbReference type="PANTHER" id="PTHR30055:SF234">
    <property type="entry name" value="HTH-TYPE TRANSCRIPTIONAL REGULATOR BETI"/>
    <property type="match status" value="1"/>
</dbReference>
<keyword evidence="2 4" id="KW-0238">DNA-binding</keyword>
<dbReference type="PANTHER" id="PTHR30055">
    <property type="entry name" value="HTH-TYPE TRANSCRIPTIONAL REGULATOR RUTR"/>
    <property type="match status" value="1"/>
</dbReference>
<evidence type="ECO:0000313" key="7">
    <source>
        <dbReference type="Proteomes" id="UP000184699"/>
    </source>
</evidence>
<dbReference type="OrthoDB" id="7505659at2"/>
<dbReference type="SUPFAM" id="SSF48498">
    <property type="entry name" value="Tetracyclin repressor-like, C-terminal domain"/>
    <property type="match status" value="1"/>
</dbReference>
<keyword evidence="3" id="KW-0804">Transcription</keyword>
<evidence type="ECO:0000256" key="2">
    <source>
        <dbReference type="ARBA" id="ARBA00023125"/>
    </source>
</evidence>
<dbReference type="InterPro" id="IPR009057">
    <property type="entry name" value="Homeodomain-like_sf"/>
</dbReference>
<dbReference type="STRING" id="232089.SAMN05443544_3847"/>
<feature type="domain" description="HTH tetR-type" evidence="5">
    <location>
        <begin position="17"/>
        <end position="77"/>
    </location>
</feature>
<feature type="DNA-binding region" description="H-T-H motif" evidence="4">
    <location>
        <begin position="40"/>
        <end position="59"/>
    </location>
</feature>
<proteinExistence type="predicted"/>
<dbReference type="AlphaFoldDB" id="A0A1N6IAT6"/>
<evidence type="ECO:0000256" key="1">
    <source>
        <dbReference type="ARBA" id="ARBA00023015"/>
    </source>
</evidence>
<dbReference type="InterPro" id="IPR001647">
    <property type="entry name" value="HTH_TetR"/>
</dbReference>
<accession>A0A1N6IAT6</accession>
<dbReference type="GO" id="GO:0000976">
    <property type="term" value="F:transcription cis-regulatory region binding"/>
    <property type="evidence" value="ECO:0007669"/>
    <property type="project" value="TreeGrafter"/>
</dbReference>
<sequence>MPKPPTPSLTSGYATGNATKRLIVARAAEAFAQKGFYGTSLRAIAREAGVDHSTLLHHFGNKVALLLAVIEWHDLQSTPMEWPENIAPETLVDGFVAVARQNESAPGLVNLLSTLSAEAGASTHPARPALQQRHRVLTSIIASTIRGRRECGAVGDDGLSPEHCAAVVVATWEGLQVYSALHPGELDVPAQLEQTLKRAFGLS</sequence>
<evidence type="ECO:0000256" key="4">
    <source>
        <dbReference type="PROSITE-ProRule" id="PRU00335"/>
    </source>
</evidence>
<dbReference type="SUPFAM" id="SSF46689">
    <property type="entry name" value="Homeodomain-like"/>
    <property type="match status" value="1"/>
</dbReference>
<dbReference type="Pfam" id="PF00440">
    <property type="entry name" value="TetR_N"/>
    <property type="match status" value="1"/>
</dbReference>
<name>A0A1N6IAT6_9MICO</name>
<organism evidence="6 7">
    <name type="scientific">Agromyces cerinus subsp. cerinus</name>
    <dbReference type="NCBI Taxonomy" id="232089"/>
    <lineage>
        <taxon>Bacteria</taxon>
        <taxon>Bacillati</taxon>
        <taxon>Actinomycetota</taxon>
        <taxon>Actinomycetes</taxon>
        <taxon>Micrococcales</taxon>
        <taxon>Microbacteriaceae</taxon>
        <taxon>Agromyces</taxon>
    </lineage>
</organism>
<evidence type="ECO:0000256" key="3">
    <source>
        <dbReference type="ARBA" id="ARBA00023163"/>
    </source>
</evidence>
<evidence type="ECO:0000259" key="5">
    <source>
        <dbReference type="PROSITE" id="PS50977"/>
    </source>
</evidence>
<dbReference type="Gene3D" id="1.10.357.10">
    <property type="entry name" value="Tetracycline Repressor, domain 2"/>
    <property type="match status" value="1"/>
</dbReference>
<dbReference type="InterPro" id="IPR036271">
    <property type="entry name" value="Tet_transcr_reg_TetR-rel_C_sf"/>
</dbReference>
<protein>
    <submittedName>
        <fullName evidence="6">Transcriptional regulator, TetR family</fullName>
    </submittedName>
</protein>